<name>A0A5P8JVA9_9LACO</name>
<protein>
    <recommendedName>
        <fullName evidence="1">Transposase DDE domain-containing protein</fullName>
    </recommendedName>
</protein>
<proteinExistence type="predicted"/>
<dbReference type="Pfam" id="PF13701">
    <property type="entry name" value="DDE_Tnp_1_4"/>
    <property type="match status" value="1"/>
</dbReference>
<dbReference type="EMBL" id="CP045069">
    <property type="protein sequence ID" value="QFQ93073.1"/>
    <property type="molecule type" value="Genomic_DNA"/>
</dbReference>
<evidence type="ECO:0000313" key="3">
    <source>
        <dbReference type="Proteomes" id="UP000388452"/>
    </source>
</evidence>
<dbReference type="InterPro" id="IPR025668">
    <property type="entry name" value="Tnp_DDE_dom"/>
</dbReference>
<organism evidence="2 3">
    <name type="scientific">Lacticaseibacillus manihotivorans</name>
    <dbReference type="NCBI Taxonomy" id="88233"/>
    <lineage>
        <taxon>Bacteria</taxon>
        <taxon>Bacillati</taxon>
        <taxon>Bacillota</taxon>
        <taxon>Bacilli</taxon>
        <taxon>Lactobacillales</taxon>
        <taxon>Lactobacillaceae</taxon>
        <taxon>Lacticaseibacillus</taxon>
    </lineage>
</organism>
<gene>
    <name evidence="2" type="ORF">LM010_16730</name>
</gene>
<geneLocation type="plasmid" evidence="2 3">
    <name>unnamed1</name>
</geneLocation>
<keyword evidence="2" id="KW-0614">Plasmid</keyword>
<accession>A0A5P8JVA9</accession>
<reference evidence="2 3" key="1">
    <citation type="submission" date="2019-10" db="EMBL/GenBank/DDBJ databases">
        <title>Genome sequencing of Lactobacillus manihotivorans.</title>
        <authorList>
            <person name="Kim K."/>
        </authorList>
    </citation>
    <scope>NUCLEOTIDE SEQUENCE [LARGE SCALE GENOMIC DNA]</scope>
    <source>
        <strain evidence="2 3">LM010</strain>
        <plasmid evidence="2 3">unnamed1</plasmid>
    </source>
</reference>
<feature type="domain" description="Transposase DDE" evidence="1">
    <location>
        <begin position="3"/>
        <end position="191"/>
    </location>
</feature>
<dbReference type="AlphaFoldDB" id="A0A5P8JVA9"/>
<evidence type="ECO:0000259" key="1">
    <source>
        <dbReference type="Pfam" id="PF13701"/>
    </source>
</evidence>
<sequence>MTADGGQLSNDAGLVLFQEFLHRINFRQLANQCLKLPDQRRFWKASMIDIFLEKLLLDVAGYLHDSSVNDWQRDPVLAATLGSSRLVSQPSLSRFFKRLEDADLDDFRKLIWQVAALAFRLSGQSRFVLDIDSTHCDTFGNQERSAFNAHYMAYGYHPQVVFDQESGLLLDTLMRPGNEYTGKDSSRQLFRAYRRSLKAPASSFEAIRGLLRQNFTRCATHMASTFWFDSRQIQSLGSWQKRP</sequence>
<evidence type="ECO:0000313" key="2">
    <source>
        <dbReference type="EMBL" id="QFQ93073.1"/>
    </source>
</evidence>
<dbReference type="Proteomes" id="UP000388452">
    <property type="component" value="Plasmid unnamed1"/>
</dbReference>